<gene>
    <name evidence="4" type="ORF">MACH26_09220</name>
</gene>
<evidence type="ECO:0000313" key="5">
    <source>
        <dbReference type="Proteomes" id="UP001333710"/>
    </source>
</evidence>
<feature type="repeat" description="WD" evidence="3">
    <location>
        <begin position="132"/>
        <end position="171"/>
    </location>
</feature>
<name>A0AA48KND7_9ALTE</name>
<evidence type="ECO:0000256" key="2">
    <source>
        <dbReference type="ARBA" id="ARBA00022737"/>
    </source>
</evidence>
<dbReference type="Gene3D" id="2.130.10.10">
    <property type="entry name" value="YVTN repeat-like/Quinoprotein amine dehydrogenase"/>
    <property type="match status" value="3"/>
</dbReference>
<evidence type="ECO:0000256" key="1">
    <source>
        <dbReference type="ARBA" id="ARBA00022574"/>
    </source>
</evidence>
<dbReference type="PROSITE" id="PS50082">
    <property type="entry name" value="WD_REPEATS_2"/>
    <property type="match status" value="6"/>
</dbReference>
<evidence type="ECO:0000256" key="3">
    <source>
        <dbReference type="PROSITE-ProRule" id="PRU00221"/>
    </source>
</evidence>
<dbReference type="InterPro" id="IPR019775">
    <property type="entry name" value="WD40_repeat_CS"/>
</dbReference>
<feature type="repeat" description="WD" evidence="3">
    <location>
        <begin position="475"/>
        <end position="511"/>
    </location>
</feature>
<dbReference type="CDD" id="cd00200">
    <property type="entry name" value="WD40"/>
    <property type="match status" value="1"/>
</dbReference>
<dbReference type="AlphaFoldDB" id="A0AA48KND7"/>
<dbReference type="PROSITE" id="PS50294">
    <property type="entry name" value="WD_REPEATS_REGION"/>
    <property type="match status" value="3"/>
</dbReference>
<dbReference type="InterPro" id="IPR015943">
    <property type="entry name" value="WD40/YVTN_repeat-like_dom_sf"/>
</dbReference>
<feature type="repeat" description="WD" evidence="3">
    <location>
        <begin position="91"/>
        <end position="131"/>
    </location>
</feature>
<dbReference type="SUPFAM" id="SSF50978">
    <property type="entry name" value="WD40 repeat-like"/>
    <property type="match status" value="2"/>
</dbReference>
<dbReference type="EMBL" id="AP027272">
    <property type="protein sequence ID" value="BDX05401.1"/>
    <property type="molecule type" value="Genomic_DNA"/>
</dbReference>
<feature type="repeat" description="WD" evidence="3">
    <location>
        <begin position="49"/>
        <end position="90"/>
    </location>
</feature>
<proteinExistence type="predicted"/>
<reference evidence="4" key="1">
    <citation type="submission" date="2023-01" db="EMBL/GenBank/DDBJ databases">
        <title>Complete genome sequence of Planctobacterium marinum strain Dej080120_11.</title>
        <authorList>
            <person name="Ueki S."/>
            <person name="Maruyama F."/>
        </authorList>
    </citation>
    <scope>NUCLEOTIDE SEQUENCE</scope>
    <source>
        <strain evidence="4">Dej080120_11</strain>
    </source>
</reference>
<dbReference type="Proteomes" id="UP001333710">
    <property type="component" value="Chromosome"/>
</dbReference>
<keyword evidence="5" id="KW-1185">Reference proteome</keyword>
<keyword evidence="2" id="KW-0677">Repeat</keyword>
<accession>A0AA48KND7</accession>
<dbReference type="InterPro" id="IPR001680">
    <property type="entry name" value="WD40_rpt"/>
</dbReference>
<organism evidence="4 5">
    <name type="scientific">Planctobacterium marinum</name>
    <dbReference type="NCBI Taxonomy" id="1631968"/>
    <lineage>
        <taxon>Bacteria</taxon>
        <taxon>Pseudomonadati</taxon>
        <taxon>Pseudomonadota</taxon>
        <taxon>Gammaproteobacteria</taxon>
        <taxon>Alteromonadales</taxon>
        <taxon>Alteromonadaceae</taxon>
        <taxon>Planctobacterium</taxon>
    </lineage>
</organism>
<keyword evidence="1 3" id="KW-0853">WD repeat</keyword>
<dbReference type="PANTHER" id="PTHR19879:SF9">
    <property type="entry name" value="TRANSCRIPTION INITIATION FACTOR TFIID SUBUNIT 5"/>
    <property type="match status" value="1"/>
</dbReference>
<dbReference type="KEGG" id="pmaw:MACH26_09220"/>
<protein>
    <submittedName>
        <fullName evidence="4">Repetitive protein</fullName>
    </submittedName>
</protein>
<dbReference type="SMART" id="SM00320">
    <property type="entry name" value="WD40"/>
    <property type="match status" value="10"/>
</dbReference>
<dbReference type="PROSITE" id="PS00678">
    <property type="entry name" value="WD_REPEATS_1"/>
    <property type="match status" value="2"/>
</dbReference>
<dbReference type="RefSeq" id="WP_338291371.1">
    <property type="nucleotide sequence ID" value="NZ_AP027272.1"/>
</dbReference>
<feature type="repeat" description="WD" evidence="3">
    <location>
        <begin position="214"/>
        <end position="246"/>
    </location>
</feature>
<dbReference type="Pfam" id="PF00400">
    <property type="entry name" value="WD40"/>
    <property type="match status" value="7"/>
</dbReference>
<evidence type="ECO:0000313" key="4">
    <source>
        <dbReference type="EMBL" id="BDX05401.1"/>
    </source>
</evidence>
<dbReference type="PANTHER" id="PTHR19879">
    <property type="entry name" value="TRANSCRIPTION INITIATION FACTOR TFIID"/>
    <property type="match status" value="1"/>
</dbReference>
<feature type="repeat" description="WD" evidence="3">
    <location>
        <begin position="266"/>
        <end position="298"/>
    </location>
</feature>
<sequence>MSDLDHTFTRHRGPITCATHIPRSNKIITSGYDSAVALFNYTSMEVELLGYHEHLVNRVSVDADGKFAATASSDYNVYIWDLHEKKVKTILRGHNDDVEDFVFLSDSRGASVSRDTRIIVWDLNNGAIEKIILGHEKDVLSINHCNGKLYTSGDDMTLRVWDVETGMQLNMIGPFETETDTCAIDPSRNRIVLGCDDGFVRIFDLQNGELLKEIAGHHSAIKKVAVSPVTGDILSAAYDQKIQIWDNHSFALVCTLSHHKALWERSFNWSADGKQIIAGSFDGTVLIWSAESGLLLDEIGDKTREGNACFNDLAAKNDRELVVVSDDGIVRDITLTPQESHCNQEKRPDQGRILMNAIAWSPTTRHTIAGAHNQCLYFFPERSATSNLEVRLNEGPLNCLRVATIPDYQGDIFAACYSGTVVNLSGTGSIKQRLAIHPNAVKALALHPGKPIGVSCCAEGTLRAWYFDGEIIADFKAHTAIIDDVDISPSGRFIASAGRDFTLKIHDLNSGLLCANIPLGNRSPKALCFINDDTVIVTNYWGELLQVVISDEKVSRKTIAQNGISGIAIINEHIAVTSYDGSVYLVNPGSLDVINRFSAMTQRVESICHV</sequence>
<dbReference type="InterPro" id="IPR036322">
    <property type="entry name" value="WD40_repeat_dom_sf"/>
</dbReference>